<dbReference type="RefSeq" id="WP_209858432.1">
    <property type="nucleotide sequence ID" value="NZ_JAGGLD010000001.1"/>
</dbReference>
<keyword evidence="2" id="KW-0132">Cell division</keyword>
<feature type="transmembrane region" description="Helical" evidence="1">
    <location>
        <begin position="43"/>
        <end position="61"/>
    </location>
</feature>
<evidence type="ECO:0000313" key="3">
    <source>
        <dbReference type="Proteomes" id="UP001519288"/>
    </source>
</evidence>
<proteinExistence type="predicted"/>
<dbReference type="GO" id="GO:0051301">
    <property type="term" value="P:cell division"/>
    <property type="evidence" value="ECO:0007669"/>
    <property type="project" value="UniProtKB-KW"/>
</dbReference>
<keyword evidence="3" id="KW-1185">Reference proteome</keyword>
<keyword evidence="1" id="KW-1133">Transmembrane helix</keyword>
<reference evidence="2 3" key="1">
    <citation type="submission" date="2021-03" db="EMBL/GenBank/DDBJ databases">
        <title>Genomic Encyclopedia of Type Strains, Phase IV (KMG-IV): sequencing the most valuable type-strain genomes for metagenomic binning, comparative biology and taxonomic classification.</title>
        <authorList>
            <person name="Goeker M."/>
        </authorList>
    </citation>
    <scope>NUCLEOTIDE SEQUENCE [LARGE SCALE GENOMIC DNA]</scope>
    <source>
        <strain evidence="2 3">DSM 26806</strain>
    </source>
</reference>
<accession>A0ABS4JC13</accession>
<protein>
    <submittedName>
        <fullName evidence="2">Cell division protein FtsL</fullName>
    </submittedName>
</protein>
<keyword evidence="1" id="KW-0812">Transmembrane</keyword>
<organism evidence="2 3">
    <name type="scientific">Paenibacillus shirakamiensis</name>
    <dbReference type="NCBI Taxonomy" id="1265935"/>
    <lineage>
        <taxon>Bacteria</taxon>
        <taxon>Bacillati</taxon>
        <taxon>Bacillota</taxon>
        <taxon>Bacilli</taxon>
        <taxon>Bacillales</taxon>
        <taxon>Paenibacillaceae</taxon>
        <taxon>Paenibacillus</taxon>
    </lineage>
</organism>
<evidence type="ECO:0000256" key="1">
    <source>
        <dbReference type="SAM" id="Phobius"/>
    </source>
</evidence>
<sequence length="143" mass="15877">MAYTRGNLAVKEKPSERSYAAPRYKETTKVVTKRAALPVGEKLLYMLTVMIVVAIAGMLIWQNASLYQVKYKIVQTDNNIADLKQSMSVLSNKQQQLEKAAMDKLISSGELKVADEKNPIYAQRQVVPVPTSDVAEGTKTSLK</sequence>
<comment type="caution">
    <text evidence="2">The sequence shown here is derived from an EMBL/GenBank/DDBJ whole genome shotgun (WGS) entry which is preliminary data.</text>
</comment>
<evidence type="ECO:0000313" key="2">
    <source>
        <dbReference type="EMBL" id="MBP1999215.1"/>
    </source>
</evidence>
<dbReference type="Proteomes" id="UP001519288">
    <property type="component" value="Unassembled WGS sequence"/>
</dbReference>
<keyword evidence="2" id="KW-0131">Cell cycle</keyword>
<name>A0ABS4JC13_9BACL</name>
<dbReference type="EMBL" id="JAGGLD010000001">
    <property type="protein sequence ID" value="MBP1999215.1"/>
    <property type="molecule type" value="Genomic_DNA"/>
</dbReference>
<keyword evidence="1" id="KW-0472">Membrane</keyword>
<gene>
    <name evidence="2" type="ORF">J2Z69_000234</name>
</gene>